<keyword evidence="1" id="KW-0732">Signal</keyword>
<dbReference type="PANTHER" id="PTHR36440:SF1">
    <property type="entry name" value="PUTATIVE (AFU_ORTHOLOGUE AFUA_8G07350)-RELATED"/>
    <property type="match status" value="1"/>
</dbReference>
<keyword evidence="4" id="KW-1185">Reference proteome</keyword>
<evidence type="ECO:0000313" key="4">
    <source>
        <dbReference type="Proteomes" id="UP001209257"/>
    </source>
</evidence>
<organism evidence="3 4">
    <name type="scientific">Alteromonas salexigens</name>
    <dbReference type="NCBI Taxonomy" id="2982530"/>
    <lineage>
        <taxon>Bacteria</taxon>
        <taxon>Pseudomonadati</taxon>
        <taxon>Pseudomonadota</taxon>
        <taxon>Gammaproteobacteria</taxon>
        <taxon>Alteromonadales</taxon>
        <taxon>Alteromonadaceae</taxon>
        <taxon>Alteromonas/Salinimonas group</taxon>
        <taxon>Alteromonas</taxon>
    </lineage>
</organism>
<dbReference type="InterPro" id="IPR011051">
    <property type="entry name" value="RmlC_Cupin_sf"/>
</dbReference>
<evidence type="ECO:0000256" key="1">
    <source>
        <dbReference type="SAM" id="SignalP"/>
    </source>
</evidence>
<dbReference type="InterPro" id="IPR013096">
    <property type="entry name" value="Cupin_2"/>
</dbReference>
<protein>
    <submittedName>
        <fullName evidence="3">Cupin domain-containing protein</fullName>
    </submittedName>
</protein>
<dbReference type="SUPFAM" id="SSF51182">
    <property type="entry name" value="RmlC-like cupins"/>
    <property type="match status" value="1"/>
</dbReference>
<dbReference type="InterPro" id="IPR053146">
    <property type="entry name" value="QDO-like"/>
</dbReference>
<dbReference type="RefSeq" id="WP_262992155.1">
    <property type="nucleotide sequence ID" value="NZ_JAOTJC010000004.1"/>
</dbReference>
<feature type="signal peptide" evidence="1">
    <location>
        <begin position="1"/>
        <end position="19"/>
    </location>
</feature>
<dbReference type="Pfam" id="PF07883">
    <property type="entry name" value="Cupin_2"/>
    <property type="match status" value="1"/>
</dbReference>
<accession>A0ABT2VJY7</accession>
<sequence>MQRSTLAVLLFIVAAPCVAHPDDVSRANDDNRLAFPGHDTHILVTSVASESATAVLELAVPAKSVGAPPHRHAKEDEFFYVLEGEVAFFTADTTHTLNAGEMITLPRGNLHGFYNNTDAPARLLLVVSPGQFASFFDAVVMTLRDEGKTADVGAVIAEQAAKFDVTIEMQALPEEAKKLLKTP</sequence>
<name>A0ABT2VJY7_9ALTE</name>
<dbReference type="Gene3D" id="2.60.120.10">
    <property type="entry name" value="Jelly Rolls"/>
    <property type="match status" value="1"/>
</dbReference>
<evidence type="ECO:0000259" key="2">
    <source>
        <dbReference type="Pfam" id="PF07883"/>
    </source>
</evidence>
<evidence type="ECO:0000313" key="3">
    <source>
        <dbReference type="EMBL" id="MCU7553459.1"/>
    </source>
</evidence>
<dbReference type="EMBL" id="JAOTJC010000004">
    <property type="protein sequence ID" value="MCU7553459.1"/>
    <property type="molecule type" value="Genomic_DNA"/>
</dbReference>
<comment type="caution">
    <text evidence="3">The sequence shown here is derived from an EMBL/GenBank/DDBJ whole genome shotgun (WGS) entry which is preliminary data.</text>
</comment>
<proteinExistence type="predicted"/>
<dbReference type="Proteomes" id="UP001209257">
    <property type="component" value="Unassembled WGS sequence"/>
</dbReference>
<feature type="chain" id="PRO_5045524628" evidence="1">
    <location>
        <begin position="20"/>
        <end position="183"/>
    </location>
</feature>
<feature type="domain" description="Cupin type-2" evidence="2">
    <location>
        <begin position="60"/>
        <end position="127"/>
    </location>
</feature>
<reference evidence="4" key="1">
    <citation type="submission" date="2023-07" db="EMBL/GenBank/DDBJ databases">
        <title>Study on multiphase classification of strain Alteromonas salexigens isolated from the Yellow Sea.</title>
        <authorList>
            <person name="Sun L."/>
        </authorList>
    </citation>
    <scope>NUCLEOTIDE SEQUENCE [LARGE SCALE GENOMIC DNA]</scope>
    <source>
        <strain evidence="4">ASW11-19</strain>
    </source>
</reference>
<dbReference type="PANTHER" id="PTHR36440">
    <property type="entry name" value="PUTATIVE (AFU_ORTHOLOGUE AFUA_8G07350)-RELATED"/>
    <property type="match status" value="1"/>
</dbReference>
<dbReference type="InterPro" id="IPR014710">
    <property type="entry name" value="RmlC-like_jellyroll"/>
</dbReference>
<gene>
    <name evidence="3" type="ORF">OCL06_02470</name>
</gene>